<dbReference type="Pfam" id="PF18885">
    <property type="entry name" value="DUF5648"/>
    <property type="match status" value="1"/>
</dbReference>
<keyword evidence="4" id="KW-1185">Reference proteome</keyword>
<accession>A0A409Y5K1</accession>
<evidence type="ECO:0000256" key="1">
    <source>
        <dbReference type="SAM" id="SignalP"/>
    </source>
</evidence>
<gene>
    <name evidence="3" type="ORF">CVT26_003409</name>
</gene>
<dbReference type="EMBL" id="NHYE01001136">
    <property type="protein sequence ID" value="PPQ98238.1"/>
    <property type="molecule type" value="Genomic_DNA"/>
</dbReference>
<feature type="signal peptide" evidence="1">
    <location>
        <begin position="1"/>
        <end position="19"/>
    </location>
</feature>
<dbReference type="Proteomes" id="UP000284706">
    <property type="component" value="Unassembled WGS sequence"/>
</dbReference>
<dbReference type="AlphaFoldDB" id="A0A409Y5K1"/>
<sequence length="191" mass="20473">MKAFTLICVLATALKGIFALNIVNSTSLDSERRSADTCADPNLAVKFRQWYSISQRAHVLDLTIAIVNANTETGADWTWQADSFLAWGSPQEFVFPFYVFVSTTTGDNIYLLSSDGTVPTVAGAISGGIVGFAYSTQICGSVPLFSLANAAAGDHWYTTSTAERDALISVGWADEGVMAFVLPVPSWCVLP</sequence>
<feature type="chain" id="PRO_5018981498" description="DUF5648 domain-containing protein" evidence="1">
    <location>
        <begin position="20"/>
        <end position="191"/>
    </location>
</feature>
<name>A0A409Y5K1_9AGAR</name>
<organism evidence="3 4">
    <name type="scientific">Gymnopilus dilepis</name>
    <dbReference type="NCBI Taxonomy" id="231916"/>
    <lineage>
        <taxon>Eukaryota</taxon>
        <taxon>Fungi</taxon>
        <taxon>Dikarya</taxon>
        <taxon>Basidiomycota</taxon>
        <taxon>Agaricomycotina</taxon>
        <taxon>Agaricomycetes</taxon>
        <taxon>Agaricomycetidae</taxon>
        <taxon>Agaricales</taxon>
        <taxon>Agaricineae</taxon>
        <taxon>Hymenogastraceae</taxon>
        <taxon>Gymnopilus</taxon>
    </lineage>
</organism>
<evidence type="ECO:0000313" key="4">
    <source>
        <dbReference type="Proteomes" id="UP000284706"/>
    </source>
</evidence>
<proteinExistence type="predicted"/>
<dbReference type="InterPro" id="IPR043708">
    <property type="entry name" value="DUF5648"/>
</dbReference>
<keyword evidence="1" id="KW-0732">Signal</keyword>
<evidence type="ECO:0000313" key="3">
    <source>
        <dbReference type="EMBL" id="PPQ98238.1"/>
    </source>
</evidence>
<dbReference type="InParanoid" id="A0A409Y5K1"/>
<feature type="domain" description="DUF5648" evidence="2">
    <location>
        <begin position="51"/>
        <end position="181"/>
    </location>
</feature>
<evidence type="ECO:0000259" key="2">
    <source>
        <dbReference type="Pfam" id="PF18885"/>
    </source>
</evidence>
<reference evidence="3 4" key="1">
    <citation type="journal article" date="2018" name="Evol. Lett.">
        <title>Horizontal gene cluster transfer increased hallucinogenic mushroom diversity.</title>
        <authorList>
            <person name="Reynolds H.T."/>
            <person name="Vijayakumar V."/>
            <person name="Gluck-Thaler E."/>
            <person name="Korotkin H.B."/>
            <person name="Matheny P.B."/>
            <person name="Slot J.C."/>
        </authorList>
    </citation>
    <scope>NUCLEOTIDE SEQUENCE [LARGE SCALE GENOMIC DNA]</scope>
    <source>
        <strain evidence="3 4">SRW20</strain>
    </source>
</reference>
<comment type="caution">
    <text evidence="3">The sequence shown here is derived from an EMBL/GenBank/DDBJ whole genome shotgun (WGS) entry which is preliminary data.</text>
</comment>
<protein>
    <recommendedName>
        <fullName evidence="2">DUF5648 domain-containing protein</fullName>
    </recommendedName>
</protein>
<dbReference type="OrthoDB" id="9971254at2759"/>